<gene>
    <name evidence="3" type="ORF">GGD57_003562</name>
</gene>
<dbReference type="AlphaFoldDB" id="A0A7W6W640"/>
<feature type="chain" id="PRO_5031462311" evidence="2">
    <location>
        <begin position="33"/>
        <end position="167"/>
    </location>
</feature>
<protein>
    <submittedName>
        <fullName evidence="3">Uncharacterized protein</fullName>
    </submittedName>
</protein>
<keyword evidence="2" id="KW-0732">Signal</keyword>
<dbReference type="Proteomes" id="UP000540909">
    <property type="component" value="Unassembled WGS sequence"/>
</dbReference>
<accession>A0A7W6W640</accession>
<comment type="caution">
    <text evidence="3">The sequence shown here is derived from an EMBL/GenBank/DDBJ whole genome shotgun (WGS) entry which is preliminary data.</text>
</comment>
<name>A0A7W6W640_9HYPH</name>
<dbReference type="RefSeq" id="WP_184471579.1">
    <property type="nucleotide sequence ID" value="NZ_JACIFY010000012.1"/>
</dbReference>
<dbReference type="EMBL" id="JACIFY010000012">
    <property type="protein sequence ID" value="MBB4236966.1"/>
    <property type="molecule type" value="Genomic_DNA"/>
</dbReference>
<organism evidence="3 4">
    <name type="scientific">Rhizobium esperanzae</name>
    <dbReference type="NCBI Taxonomy" id="1967781"/>
    <lineage>
        <taxon>Bacteria</taxon>
        <taxon>Pseudomonadati</taxon>
        <taxon>Pseudomonadota</taxon>
        <taxon>Alphaproteobacteria</taxon>
        <taxon>Hyphomicrobiales</taxon>
        <taxon>Rhizobiaceae</taxon>
        <taxon>Rhizobium/Agrobacterium group</taxon>
        <taxon>Rhizobium</taxon>
    </lineage>
</organism>
<dbReference type="PROSITE" id="PS51257">
    <property type="entry name" value="PROKAR_LIPOPROTEIN"/>
    <property type="match status" value="1"/>
</dbReference>
<sequence>MTDFVKFMFVRCISIFTIVLLTVISCNLPANARFISPGTWDPTKPGVGTNRYAYSENDPVNKSDPNGHDSFGSGNPYQGYDIDRDGYSQFVGGWNYSTRSGIGVRDSHNDPLGYGGSPGFNATFPNGMSVPDKMAGVADVFSRGNHPEFGVHGTFGYSCGEMGGSVL</sequence>
<evidence type="ECO:0000256" key="2">
    <source>
        <dbReference type="SAM" id="SignalP"/>
    </source>
</evidence>
<reference evidence="3 4" key="1">
    <citation type="submission" date="2020-08" db="EMBL/GenBank/DDBJ databases">
        <title>Genomic Encyclopedia of Type Strains, Phase IV (KMG-V): Genome sequencing to study the core and pangenomes of soil and plant-associated prokaryotes.</title>
        <authorList>
            <person name="Whitman W."/>
        </authorList>
    </citation>
    <scope>NUCLEOTIDE SEQUENCE [LARGE SCALE GENOMIC DNA]</scope>
    <source>
        <strain evidence="3 4">SEMIA 4089</strain>
    </source>
</reference>
<proteinExistence type="predicted"/>
<feature type="region of interest" description="Disordered" evidence="1">
    <location>
        <begin position="53"/>
        <end position="75"/>
    </location>
</feature>
<feature type="signal peptide" evidence="2">
    <location>
        <begin position="1"/>
        <end position="32"/>
    </location>
</feature>
<evidence type="ECO:0000313" key="3">
    <source>
        <dbReference type="EMBL" id="MBB4236966.1"/>
    </source>
</evidence>
<evidence type="ECO:0000256" key="1">
    <source>
        <dbReference type="SAM" id="MobiDB-lite"/>
    </source>
</evidence>
<evidence type="ECO:0000313" key="4">
    <source>
        <dbReference type="Proteomes" id="UP000540909"/>
    </source>
</evidence>